<name>A0ABT8D3S0_9RHOB</name>
<dbReference type="EMBL" id="JAUFRC010000001">
    <property type="protein sequence ID" value="MDN3711302.1"/>
    <property type="molecule type" value="Genomic_DNA"/>
</dbReference>
<protein>
    <submittedName>
        <fullName evidence="1">Uncharacterized protein</fullName>
    </submittedName>
</protein>
<organism evidence="1 2">
    <name type="scientific">Paracoccus cavernae</name>
    <dbReference type="NCBI Taxonomy" id="1571207"/>
    <lineage>
        <taxon>Bacteria</taxon>
        <taxon>Pseudomonadati</taxon>
        <taxon>Pseudomonadota</taxon>
        <taxon>Alphaproteobacteria</taxon>
        <taxon>Rhodobacterales</taxon>
        <taxon>Paracoccaceae</taxon>
        <taxon>Paracoccus</taxon>
    </lineage>
</organism>
<gene>
    <name evidence="1" type="ORF">QWZ10_04645</name>
</gene>
<dbReference type="Proteomes" id="UP001243846">
    <property type="component" value="Unassembled WGS sequence"/>
</dbReference>
<evidence type="ECO:0000313" key="2">
    <source>
        <dbReference type="Proteomes" id="UP001243846"/>
    </source>
</evidence>
<reference evidence="2" key="1">
    <citation type="journal article" date="2019" name="Int. J. Syst. Evol. Microbiol.">
        <title>The Global Catalogue of Microorganisms (GCM) 10K type strain sequencing project: providing services to taxonomists for standard genome sequencing and annotation.</title>
        <authorList>
            <consortium name="The Broad Institute Genomics Platform"/>
            <consortium name="The Broad Institute Genome Sequencing Center for Infectious Disease"/>
            <person name="Wu L."/>
            <person name="Ma J."/>
        </authorList>
    </citation>
    <scope>NUCLEOTIDE SEQUENCE [LARGE SCALE GENOMIC DNA]</scope>
    <source>
        <strain evidence="2">CECT 8482</strain>
    </source>
</reference>
<evidence type="ECO:0000313" key="1">
    <source>
        <dbReference type="EMBL" id="MDN3711302.1"/>
    </source>
</evidence>
<dbReference type="RefSeq" id="WP_377785926.1">
    <property type="nucleotide sequence ID" value="NZ_JBHUOC010000001.1"/>
</dbReference>
<comment type="caution">
    <text evidence="1">The sequence shown here is derived from an EMBL/GenBank/DDBJ whole genome shotgun (WGS) entry which is preliminary data.</text>
</comment>
<accession>A0ABT8D3S0</accession>
<proteinExistence type="predicted"/>
<keyword evidence="2" id="KW-1185">Reference proteome</keyword>
<sequence>MAWQIGFDWRGKRRELRLDVTRFDRPELIQLEGLSDMFEVSIDVAIIALTRNKSRMTLTVDLRPRSMRARLLLQTAKLGKGQLDRKFQSRVAEFLGYMTQYSAAA</sequence>